<feature type="signal peptide" evidence="8">
    <location>
        <begin position="1"/>
        <end position="19"/>
    </location>
</feature>
<dbReference type="PROSITE" id="PS51914">
    <property type="entry name" value="MRH"/>
    <property type="match status" value="2"/>
</dbReference>
<organism evidence="10 11">
    <name type="scientific">Molorchus minor</name>
    <dbReference type="NCBI Taxonomy" id="1323400"/>
    <lineage>
        <taxon>Eukaryota</taxon>
        <taxon>Metazoa</taxon>
        <taxon>Ecdysozoa</taxon>
        <taxon>Arthropoda</taxon>
        <taxon>Hexapoda</taxon>
        <taxon>Insecta</taxon>
        <taxon>Pterygota</taxon>
        <taxon>Neoptera</taxon>
        <taxon>Endopterygota</taxon>
        <taxon>Coleoptera</taxon>
        <taxon>Polyphaga</taxon>
        <taxon>Cucujiformia</taxon>
        <taxon>Chrysomeloidea</taxon>
        <taxon>Cerambycidae</taxon>
        <taxon>Lamiinae</taxon>
        <taxon>Monochamini</taxon>
        <taxon>Molorchus</taxon>
    </lineage>
</organism>
<dbReference type="InterPro" id="IPR012913">
    <property type="entry name" value="OS9-like_dom"/>
</dbReference>
<reference evidence="10" key="1">
    <citation type="journal article" date="2023" name="Insect Mol. Biol.">
        <title>Genome sequencing provides insights into the evolution of gene families encoding plant cell wall-degrading enzymes in longhorned beetles.</title>
        <authorList>
            <person name="Shin N.R."/>
            <person name="Okamura Y."/>
            <person name="Kirsch R."/>
            <person name="Pauchet Y."/>
        </authorList>
    </citation>
    <scope>NUCLEOTIDE SEQUENCE</scope>
    <source>
        <strain evidence="10">MMC_N1</strain>
    </source>
</reference>
<keyword evidence="2 8" id="KW-0732">Signal</keyword>
<evidence type="ECO:0000256" key="4">
    <source>
        <dbReference type="ARBA" id="ARBA00023157"/>
    </source>
</evidence>
<dbReference type="InterPro" id="IPR045149">
    <property type="entry name" value="OS-9-like"/>
</dbReference>
<keyword evidence="3" id="KW-0256">Endoplasmic reticulum</keyword>
<dbReference type="InterPro" id="IPR009011">
    <property type="entry name" value="Man6P_isomerase_rcpt-bd_dom_sf"/>
</dbReference>
<evidence type="ECO:0000313" key="11">
    <source>
        <dbReference type="Proteomes" id="UP001162164"/>
    </source>
</evidence>
<evidence type="ECO:0000256" key="6">
    <source>
        <dbReference type="ARBA" id="ARBA00041108"/>
    </source>
</evidence>
<gene>
    <name evidence="10" type="ORF">NQ317_002467</name>
</gene>
<name>A0ABQ9JJ77_9CUCU</name>
<evidence type="ECO:0000256" key="3">
    <source>
        <dbReference type="ARBA" id="ARBA00022824"/>
    </source>
</evidence>
<dbReference type="PANTHER" id="PTHR15414">
    <property type="entry name" value="OS-9-RELATED"/>
    <property type="match status" value="1"/>
</dbReference>
<keyword evidence="11" id="KW-1185">Reference proteome</keyword>
<dbReference type="EMBL" id="JAPWTJ010000521">
    <property type="protein sequence ID" value="KAJ8977664.1"/>
    <property type="molecule type" value="Genomic_DNA"/>
</dbReference>
<accession>A0ABQ9JJ77</accession>
<sequence>MILFEVIIFLNFVFNSIQSDISGFDDTVLFNIDWPGQSLPEADLEGESMIVTSLHQEKYKCILPSVTKKDPSEDFKYEGPSPLELISSLFTQTTCSFRLESYWTYEVCHGRYIRQYHEDREGKKIKVQEYILGKWDEKYFERLLAFDKENPLDKDSEIPVKKIDNVNLPYYEVMMENGTNCDLNNNKPRVTRVLYVCYIHGKHEVYSLKETSTCVYEIVILSPLLCAHPRYKPAESGEHKINCVPLEGSPKKPYGLVKLKADSAKLRRSTDLDRFRVELIQLDKEEAAPKVTEPSLLDTTPVEQFLRGKTCLIGGTGWWKYEFCYGRSVEQYHIDKNDKKESINLGYFDRDTHLKWIKEHPHKRPKPVSQRKQLSHFYSGGSTCDKTGKARQTEVKLKCLENPSSPNAVSLYLLEPRYCEYILGVESPLICKILSKADENGLVDVTEFEMGETESIPTVNIQL</sequence>
<dbReference type="Gene3D" id="2.70.130.10">
    <property type="entry name" value="Mannose-6-phosphate receptor binding domain"/>
    <property type="match status" value="2"/>
</dbReference>
<comment type="caution">
    <text evidence="10">The sequence shown here is derived from an EMBL/GenBank/DDBJ whole genome shotgun (WGS) entry which is preliminary data.</text>
</comment>
<evidence type="ECO:0000256" key="7">
    <source>
        <dbReference type="ARBA" id="ARBA00041661"/>
    </source>
</evidence>
<feature type="chain" id="PRO_5046661683" description="Endoplasmic reticulum lectin 1" evidence="8">
    <location>
        <begin position="20"/>
        <end position="463"/>
    </location>
</feature>
<dbReference type="PANTHER" id="PTHR15414:SF0">
    <property type="entry name" value="ENDOPLASMIC RETICULUM LECTIN 1"/>
    <property type="match status" value="1"/>
</dbReference>
<proteinExistence type="predicted"/>
<feature type="domain" description="MRH" evidence="9">
    <location>
        <begin position="93"/>
        <end position="228"/>
    </location>
</feature>
<evidence type="ECO:0000256" key="1">
    <source>
        <dbReference type="ARBA" id="ARBA00004240"/>
    </source>
</evidence>
<comment type="function">
    <text evidence="5">Probable lectin that binds selectively to improperly folded lumenal proteins. May function in endoplasmic reticulum quality control and endoplasmic reticulum-associated degradation (ERAD) of both non-glycosylated proteins and glycoproteins.</text>
</comment>
<feature type="domain" description="MRH" evidence="9">
    <location>
        <begin position="309"/>
        <end position="433"/>
    </location>
</feature>
<evidence type="ECO:0000256" key="2">
    <source>
        <dbReference type="ARBA" id="ARBA00022729"/>
    </source>
</evidence>
<dbReference type="Pfam" id="PF07915">
    <property type="entry name" value="PRKCSH"/>
    <property type="match status" value="2"/>
</dbReference>
<dbReference type="SUPFAM" id="SSF50911">
    <property type="entry name" value="Mannose 6-phosphate receptor domain"/>
    <property type="match status" value="2"/>
</dbReference>
<dbReference type="InterPro" id="IPR044865">
    <property type="entry name" value="MRH_dom"/>
</dbReference>
<evidence type="ECO:0000259" key="9">
    <source>
        <dbReference type="PROSITE" id="PS51914"/>
    </source>
</evidence>
<evidence type="ECO:0000313" key="10">
    <source>
        <dbReference type="EMBL" id="KAJ8977664.1"/>
    </source>
</evidence>
<protein>
    <recommendedName>
        <fullName evidence="6">Endoplasmic reticulum lectin 1</fullName>
    </recommendedName>
    <alternativeName>
        <fullName evidence="7">ER lectin</fullName>
    </alternativeName>
</protein>
<dbReference type="Proteomes" id="UP001162164">
    <property type="component" value="Unassembled WGS sequence"/>
</dbReference>
<keyword evidence="4" id="KW-1015">Disulfide bond</keyword>
<evidence type="ECO:0000256" key="5">
    <source>
        <dbReference type="ARBA" id="ARBA00037585"/>
    </source>
</evidence>
<comment type="subcellular location">
    <subcellularLocation>
        <location evidence="1">Endoplasmic reticulum</location>
    </subcellularLocation>
</comment>
<evidence type="ECO:0000256" key="8">
    <source>
        <dbReference type="SAM" id="SignalP"/>
    </source>
</evidence>